<dbReference type="InterPro" id="IPR036291">
    <property type="entry name" value="NAD(P)-bd_dom_sf"/>
</dbReference>
<organism evidence="2 3">
    <name type="scientific">Actinacidiphila glaucinigra</name>
    <dbReference type="NCBI Taxonomy" id="235986"/>
    <lineage>
        <taxon>Bacteria</taxon>
        <taxon>Bacillati</taxon>
        <taxon>Actinomycetota</taxon>
        <taxon>Actinomycetes</taxon>
        <taxon>Kitasatosporales</taxon>
        <taxon>Streptomycetaceae</taxon>
        <taxon>Actinacidiphila</taxon>
    </lineage>
</organism>
<evidence type="ECO:0000313" key="3">
    <source>
        <dbReference type="Proteomes" id="UP000198280"/>
    </source>
</evidence>
<sequence>MNRAVRVTGASRGIGRAVAAAFARSRDQVAVHGNRSVREAEQVAASET</sequence>
<protein>
    <submittedName>
        <fullName evidence="2">3-oxoacyl-[acyl-carrier protein] reductase</fullName>
    </submittedName>
</protein>
<reference evidence="2 3" key="1">
    <citation type="submission" date="2017-06" db="EMBL/GenBank/DDBJ databases">
        <authorList>
            <person name="Kim H.J."/>
            <person name="Triplett B.A."/>
        </authorList>
    </citation>
    <scope>NUCLEOTIDE SEQUENCE [LARGE SCALE GENOMIC DNA]</scope>
    <source>
        <strain evidence="2 3">CGMCC 4.1858</strain>
    </source>
</reference>
<dbReference type="RefSeq" id="WP_220093363.1">
    <property type="nucleotide sequence ID" value="NZ_FZOF01000027.1"/>
</dbReference>
<keyword evidence="3" id="KW-1185">Reference proteome</keyword>
<proteinExistence type="predicted"/>
<evidence type="ECO:0000256" key="1">
    <source>
        <dbReference type="SAM" id="MobiDB-lite"/>
    </source>
</evidence>
<dbReference type="Pfam" id="PF00106">
    <property type="entry name" value="adh_short"/>
    <property type="match status" value="1"/>
</dbReference>
<gene>
    <name evidence="2" type="ORF">SAMN05216252_12711</name>
</gene>
<dbReference type="EMBL" id="FZOF01000027">
    <property type="protein sequence ID" value="SNT45577.1"/>
    <property type="molecule type" value="Genomic_DNA"/>
</dbReference>
<name>A0A239MRX4_9ACTN</name>
<dbReference type="InterPro" id="IPR002347">
    <property type="entry name" value="SDR_fam"/>
</dbReference>
<accession>A0A239MRX4</accession>
<dbReference type="Proteomes" id="UP000198280">
    <property type="component" value="Unassembled WGS sequence"/>
</dbReference>
<dbReference type="SUPFAM" id="SSF51735">
    <property type="entry name" value="NAD(P)-binding Rossmann-fold domains"/>
    <property type="match status" value="1"/>
</dbReference>
<evidence type="ECO:0000313" key="2">
    <source>
        <dbReference type="EMBL" id="SNT45577.1"/>
    </source>
</evidence>
<dbReference type="Gene3D" id="3.40.50.720">
    <property type="entry name" value="NAD(P)-binding Rossmann-like Domain"/>
    <property type="match status" value="1"/>
</dbReference>
<dbReference type="AlphaFoldDB" id="A0A239MRX4"/>
<feature type="region of interest" description="Disordered" evidence="1">
    <location>
        <begin position="29"/>
        <end position="48"/>
    </location>
</feature>